<keyword evidence="3 18" id="KW-0894">Sodium channel</keyword>
<dbReference type="PROSITE" id="PS50222">
    <property type="entry name" value="EF_HAND_2"/>
    <property type="match status" value="1"/>
</dbReference>
<dbReference type="OrthoDB" id="2984333at2759"/>
<evidence type="ECO:0000313" key="23">
    <source>
        <dbReference type="Proteomes" id="UP000326759"/>
    </source>
</evidence>
<evidence type="ECO:0000256" key="6">
    <source>
        <dbReference type="ARBA" id="ARBA00022553"/>
    </source>
</evidence>
<feature type="transmembrane region" description="Helical" evidence="18">
    <location>
        <begin position="1053"/>
        <end position="1082"/>
    </location>
</feature>
<keyword evidence="12 18" id="KW-0406">Ion transport</keyword>
<dbReference type="GO" id="GO:0001518">
    <property type="term" value="C:voltage-gated sodium channel complex"/>
    <property type="evidence" value="ECO:0007669"/>
    <property type="project" value="UniProtKB-UniRule"/>
</dbReference>
<feature type="transmembrane region" description="Helical" evidence="18">
    <location>
        <begin position="1359"/>
        <end position="1392"/>
    </location>
</feature>
<evidence type="ECO:0000256" key="5">
    <source>
        <dbReference type="ARBA" id="ARBA00022495"/>
    </source>
</evidence>
<keyword evidence="5" id="KW-0691">RNA editing</keyword>
<keyword evidence="23" id="KW-1185">Reference proteome</keyword>
<keyword evidence="6" id="KW-0597">Phosphoprotein</keyword>
<keyword evidence="14" id="KW-1015">Disulfide bond</keyword>
<evidence type="ECO:0000313" key="22">
    <source>
        <dbReference type="EMBL" id="KAB7496941.1"/>
    </source>
</evidence>
<evidence type="ECO:0000256" key="10">
    <source>
        <dbReference type="ARBA" id="ARBA00022989"/>
    </source>
</evidence>
<reference evidence="22 23" key="1">
    <citation type="journal article" date="2019" name="PLoS Biol.">
        <title>Sex chromosomes control vertical transmission of feminizing Wolbachia symbionts in an isopod.</title>
        <authorList>
            <person name="Becking T."/>
            <person name="Chebbi M.A."/>
            <person name="Giraud I."/>
            <person name="Moumen B."/>
            <person name="Laverre T."/>
            <person name="Caubet Y."/>
            <person name="Peccoud J."/>
            <person name="Gilbert C."/>
            <person name="Cordaux R."/>
        </authorList>
    </citation>
    <scope>NUCLEOTIDE SEQUENCE [LARGE SCALE GENOMIC DNA]</scope>
    <source>
        <strain evidence="22">ANa2</strain>
        <tissue evidence="22">Whole body excluding digestive tract and cuticle</tissue>
    </source>
</reference>
<feature type="transmembrane region" description="Helical" evidence="18">
    <location>
        <begin position="91"/>
        <end position="113"/>
    </location>
</feature>
<evidence type="ECO:0000256" key="7">
    <source>
        <dbReference type="ARBA" id="ARBA00022692"/>
    </source>
</evidence>
<keyword evidence="17 18" id="KW-0407">Ion channel</keyword>
<feature type="transmembrane region" description="Helical" evidence="18">
    <location>
        <begin position="689"/>
        <end position="708"/>
    </location>
</feature>
<dbReference type="Pfam" id="PF24609">
    <property type="entry name" value="IQ_SCN5A_C"/>
    <property type="match status" value="1"/>
</dbReference>
<evidence type="ECO:0000256" key="3">
    <source>
        <dbReference type="ARBA" id="ARBA00022461"/>
    </source>
</evidence>
<dbReference type="CDD" id="cd13433">
    <property type="entry name" value="Na_channel_gate"/>
    <property type="match status" value="1"/>
</dbReference>
<dbReference type="InterPro" id="IPR027359">
    <property type="entry name" value="Volt_channel_dom_sf"/>
</dbReference>
<dbReference type="Proteomes" id="UP000326759">
    <property type="component" value="Unassembled WGS sequence"/>
</dbReference>
<feature type="transmembrane region" description="Helical" evidence="18">
    <location>
        <begin position="659"/>
        <end position="677"/>
    </location>
</feature>
<evidence type="ECO:0000256" key="19">
    <source>
        <dbReference type="SAM" id="Coils"/>
    </source>
</evidence>
<comment type="subcellular location">
    <subcellularLocation>
        <location evidence="1 18">Cell membrane</location>
        <topology evidence="1 18">Multi-pass membrane protein</topology>
    </subcellularLocation>
</comment>
<name>A0A5N5SS00_9CRUS</name>
<keyword evidence="15" id="KW-0325">Glycoprotein</keyword>
<feature type="transmembrane region" description="Helical" evidence="18">
    <location>
        <begin position="976"/>
        <end position="998"/>
    </location>
</feature>
<evidence type="ECO:0000256" key="12">
    <source>
        <dbReference type="ARBA" id="ARBA00023065"/>
    </source>
</evidence>
<evidence type="ECO:0000256" key="14">
    <source>
        <dbReference type="ARBA" id="ARBA00023157"/>
    </source>
</evidence>
<dbReference type="SUPFAM" id="SSF81324">
    <property type="entry name" value="Voltage-gated potassium channels"/>
    <property type="match status" value="4"/>
</dbReference>
<evidence type="ECO:0000256" key="11">
    <source>
        <dbReference type="ARBA" id="ARBA00023053"/>
    </source>
</evidence>
<dbReference type="FunFam" id="1.20.120.350:FF:000026">
    <property type="entry name" value="Sodium channel protein"/>
    <property type="match status" value="1"/>
</dbReference>
<dbReference type="InterPro" id="IPR002048">
    <property type="entry name" value="EF_hand_dom"/>
</dbReference>
<dbReference type="Gene3D" id="1.20.120.350">
    <property type="entry name" value="Voltage-gated potassium channels. Chain C"/>
    <property type="match status" value="3"/>
</dbReference>
<feature type="compositionally biased region" description="Polar residues" evidence="20">
    <location>
        <begin position="444"/>
        <end position="456"/>
    </location>
</feature>
<evidence type="ECO:0000256" key="1">
    <source>
        <dbReference type="ARBA" id="ARBA00004651"/>
    </source>
</evidence>
<feature type="region of interest" description="Disordered" evidence="20">
    <location>
        <begin position="819"/>
        <end position="887"/>
    </location>
</feature>
<evidence type="ECO:0000256" key="18">
    <source>
        <dbReference type="RuleBase" id="RU361132"/>
    </source>
</evidence>
<dbReference type="InterPro" id="IPR010526">
    <property type="entry name" value="Na_trans_assoc_dom"/>
</dbReference>
<evidence type="ECO:0000259" key="21">
    <source>
        <dbReference type="PROSITE" id="PS50222"/>
    </source>
</evidence>
<feature type="transmembrane region" description="Helical" evidence="18">
    <location>
        <begin position="630"/>
        <end position="647"/>
    </location>
</feature>
<evidence type="ECO:0000256" key="17">
    <source>
        <dbReference type="ARBA" id="ARBA00023303"/>
    </source>
</evidence>
<feature type="compositionally biased region" description="Basic residues" evidence="20">
    <location>
        <begin position="826"/>
        <end position="837"/>
    </location>
</feature>
<dbReference type="Pfam" id="PF00520">
    <property type="entry name" value="Ion_trans"/>
    <property type="match status" value="4"/>
</dbReference>
<dbReference type="InterPro" id="IPR043203">
    <property type="entry name" value="VGCC_Ca_Na"/>
</dbReference>
<comment type="similarity">
    <text evidence="18">Belongs to the sodium channel (TC 1.A.1.10) family.</text>
</comment>
<proteinExistence type="inferred from homology"/>
<keyword evidence="4" id="KW-1003">Cell membrane</keyword>
<feature type="transmembrane region" description="Helical" evidence="18">
    <location>
        <begin position="1455"/>
        <end position="1477"/>
    </location>
</feature>
<comment type="caution">
    <text evidence="18">Lacks conserved residue(s) required for the propagation of feature annotation.</text>
</comment>
<keyword evidence="9 18" id="KW-0851">Voltage-gated channel</keyword>
<dbReference type="PRINTS" id="PR00170">
    <property type="entry name" value="NACHANNEL"/>
</dbReference>
<dbReference type="GO" id="GO:0019228">
    <property type="term" value="P:neuronal action potential"/>
    <property type="evidence" value="ECO:0007669"/>
    <property type="project" value="TreeGrafter"/>
</dbReference>
<dbReference type="EMBL" id="SEYY01020880">
    <property type="protein sequence ID" value="KAB7496941.1"/>
    <property type="molecule type" value="Genomic_DNA"/>
</dbReference>
<feature type="transmembrane region" description="Helical" evidence="18">
    <location>
        <begin position="937"/>
        <end position="955"/>
    </location>
</feature>
<dbReference type="InterPro" id="IPR058542">
    <property type="entry name" value="IQ_SCN5A_C"/>
</dbReference>
<evidence type="ECO:0000256" key="16">
    <source>
        <dbReference type="ARBA" id="ARBA00023201"/>
    </source>
</evidence>
<keyword evidence="2 18" id="KW-0813">Transport</keyword>
<gene>
    <name evidence="22" type="primary">para</name>
    <name evidence="22" type="ORF">Anas_02583</name>
</gene>
<dbReference type="InterPro" id="IPR001696">
    <property type="entry name" value="Na_channel_asu"/>
</dbReference>
<protein>
    <recommendedName>
        <fullName evidence="18">Sodium channel protein</fullName>
    </recommendedName>
</protein>
<dbReference type="GO" id="GO:0005248">
    <property type="term" value="F:voltage-gated sodium channel activity"/>
    <property type="evidence" value="ECO:0007669"/>
    <property type="project" value="InterPro"/>
</dbReference>
<feature type="transmembrane region" description="Helical" evidence="18">
    <location>
        <begin position="1004"/>
        <end position="1024"/>
    </location>
</feature>
<dbReference type="Pfam" id="PF06512">
    <property type="entry name" value="Na_trans_assoc"/>
    <property type="match status" value="1"/>
</dbReference>
<organism evidence="22 23">
    <name type="scientific">Armadillidium nasatum</name>
    <dbReference type="NCBI Taxonomy" id="96803"/>
    <lineage>
        <taxon>Eukaryota</taxon>
        <taxon>Metazoa</taxon>
        <taxon>Ecdysozoa</taxon>
        <taxon>Arthropoda</taxon>
        <taxon>Crustacea</taxon>
        <taxon>Multicrustacea</taxon>
        <taxon>Malacostraca</taxon>
        <taxon>Eumalacostraca</taxon>
        <taxon>Peracarida</taxon>
        <taxon>Isopoda</taxon>
        <taxon>Oniscidea</taxon>
        <taxon>Crinocheta</taxon>
        <taxon>Armadillidiidae</taxon>
        <taxon>Armadillidium</taxon>
    </lineage>
</organism>
<feature type="transmembrane region" description="Helical" evidence="18">
    <location>
        <begin position="222"/>
        <end position="244"/>
    </location>
</feature>
<dbReference type="PANTHER" id="PTHR10037:SF288">
    <property type="entry name" value="SODIUM CHANNEL PROTEIN PARA"/>
    <property type="match status" value="1"/>
</dbReference>
<feature type="transmembrane region" description="Helical" evidence="18">
    <location>
        <begin position="1305"/>
        <end position="1324"/>
    </location>
</feature>
<feature type="compositionally biased region" description="Acidic residues" evidence="20">
    <location>
        <begin position="858"/>
        <end position="876"/>
    </location>
</feature>
<dbReference type="Pfam" id="PF11933">
    <property type="entry name" value="Na_trans_cytopl"/>
    <property type="match status" value="1"/>
</dbReference>
<dbReference type="InterPro" id="IPR005821">
    <property type="entry name" value="Ion_trans_dom"/>
</dbReference>
<evidence type="ECO:0000256" key="13">
    <source>
        <dbReference type="ARBA" id="ARBA00023136"/>
    </source>
</evidence>
<sequence length="1747" mass="198399">MARGFILEGFTYLRDAWNWLDFVVIMLALFDICTCFYLYYIYYYKFLLHLRYVTMGIDLGSSSSSRKSKAIGSLKTIVGAVIESVKNLRDVIILTVFSLSVFALLGLQIYMGVLTQKCIRRFDFSKENWTHEEWFIFTSNESNWYKDPPDKLDYDLCGNSSGAGPCPEHYMCLQGYGKNPNYDYTSFDSFGWALLSAFRLMTQDYWENLYQLVLRTAGPWHIVFFVFIIFLGSYYLVNLILAIVAMSYDQLQKKAEEEEEAALAEEEALKAEAEEQALAEAAVVGDISRFAGLGSGYGRGGGGDTDPDGGSVIKTPSDSYELFVWQEKGMDDNNKEKMSIKSDGGDSIGEGKGRENGKVRRTSLSLPGSPFTVRRGSRGSHQFTWRTANSRRFGDKKPLVLSTYSDAQEHLPYADDSAAVTPMSEENGAIIVPVYTNLGSRHNSYTSHTSRVSYTSHGDLLNGKPPQTKESQLRSRTRKNLPEESSAETEEILALKMKNPETNPFIDPIQKHTVVDMRDVMVLNDIIEQAAAQAGRQSRQSDRGEEEEEPLVEVLKKRAKVFIEKAIDVLCVWDCCWLWIEIQKILNLIVFDPFVELFITLCIVVNTLFMAMDHYGMEKGFEKFLKNGNYFFTATFSIEAFTKLFAMSPKFYFKEGWNIFDFFIVALSLLELGLEGVSGLSVLRSFRLVLNLFLALLLSSFGASNLSAPQSDGDTNKLAEAFDRIGRFKRWIKRSILNGLKHLRAKLTNQISDQTPDTRVDEPDEVIADGALGKKIGKNITQVDLPVDGVDLVGAKDNLDIIENSDMKKLVMLDSDNISNTSLGSHKNRKLRSHSGSHKGSLETLDDGEEKRDASKEDLDDDYQESDEDDYNDDEGGGQMQPMMDNGSNAALDYPSDCFKETCYQKCPMCVGDPDSQFWQVWAHLRLKTYQLIENKYFETAVITMILISSLALALEDVHLKHRPVLQDVLYYMDRIFTVIFFIEMLIKWVALGFVKYFTNAWCWLDFLIVMVSLINLVATLAGAGKIQAFKTMRTLRALRPLRAMSRMQGMRVVVNALVQAIPSIFNVLLVCLIFWLIFAIMGVQLFNGKFHKCMCGEEGRCDAEVVPDKDTCLSLNHTWENSEIHFDHVGMAYLALFQVATWKGWITIMNDAIDVTKEKKQPMREVSISMYLYFVFFIIFGSFFTLNLFIGGSLEMFMTDDQKKYYNAMKKMGSKKPMKAIPRPQFRPQAVVFEIVTNKKFDMIIMLFIGVNMLTMTMDHYHMTDEFEIILDNLNLIFICIFTSECVLKVFALRWHYFKEPWNLFDFVVVIMSILGLVLSDIIEKYFVSPTLLRVVRVAKVGRVLRLVKGAKGIRTLLFALAMSLPALFNICLLLFLVMFIFAIFGMSFFMNVKHTGGLDEVYNFETFFKAFILLFQMMTSAGWAECLSGLINEKECKKPNPEIGDPGNCGNQAIGIAFLLGYLVISFLIVINMYIAVILENYSQATEDVQEGLTDDDYDMYYEIWQQFDPKGTQYIEFAALSEFLDVLEPPLQIHKPNKYKIVSMDIPICKGDLVFCVDVLDALTKDFFARKGNPIEETADIGEVGPANDRPGYEPVSSTLWRQREEYCARLIQQAWRKHRQHKDHSSLSGSESQEELKQADTAVLVESDGHVTKNGHKVVIHSRSSSITSRSADVASVLNRTLDKFAEFFSVTIINIVAGQVLSFSFSPKLLSFDRLAIVPYFNKIHIFKVCDTQMPFLISCHA</sequence>
<dbReference type="FunFam" id="1.10.287.70:FF:000047">
    <property type="entry name" value="Sodium channel protein"/>
    <property type="match status" value="1"/>
</dbReference>
<keyword evidence="13 18" id="KW-0472">Membrane</keyword>
<feature type="transmembrane region" description="Helical" evidence="18">
    <location>
        <begin position="1244"/>
        <end position="1262"/>
    </location>
</feature>
<feature type="transmembrane region" description="Helical" evidence="18">
    <location>
        <begin position="20"/>
        <end position="42"/>
    </location>
</feature>
<feature type="transmembrane region" description="Helical" evidence="18">
    <location>
        <begin position="586"/>
        <end position="609"/>
    </location>
</feature>
<dbReference type="GO" id="GO:0086010">
    <property type="term" value="P:membrane depolarization during action potential"/>
    <property type="evidence" value="ECO:0007669"/>
    <property type="project" value="TreeGrafter"/>
</dbReference>
<comment type="caution">
    <text evidence="22">The sequence shown here is derived from an EMBL/GenBank/DDBJ whole genome shotgun (WGS) entry which is preliminary data.</text>
</comment>
<dbReference type="FunFam" id="1.20.120.350:FF:000019">
    <property type="entry name" value="Sodium channel protein"/>
    <property type="match status" value="1"/>
</dbReference>
<feature type="region of interest" description="Disordered" evidence="20">
    <location>
        <begin position="333"/>
        <end position="380"/>
    </location>
</feature>
<dbReference type="FunFam" id="1.10.238.10:FF:000061">
    <property type="entry name" value="Sodium channel protein"/>
    <property type="match status" value="1"/>
</dbReference>
<evidence type="ECO:0000256" key="4">
    <source>
        <dbReference type="ARBA" id="ARBA00022475"/>
    </source>
</evidence>
<dbReference type="FunFam" id="1.20.120.350:FF:000023">
    <property type="entry name" value="Sodium channel protein"/>
    <property type="match status" value="1"/>
</dbReference>
<evidence type="ECO:0000256" key="2">
    <source>
        <dbReference type="ARBA" id="ARBA00022448"/>
    </source>
</evidence>
<feature type="transmembrane region" description="Helical" evidence="18">
    <location>
        <begin position="1412"/>
        <end position="1434"/>
    </location>
</feature>
<dbReference type="GO" id="GO:0005509">
    <property type="term" value="F:calcium ion binding"/>
    <property type="evidence" value="ECO:0007669"/>
    <property type="project" value="InterPro"/>
</dbReference>
<dbReference type="InterPro" id="IPR044564">
    <property type="entry name" value="Na_chnl_inactivation_gate"/>
</dbReference>
<keyword evidence="7 18" id="KW-0812">Transmembrane</keyword>
<keyword evidence="16 18" id="KW-0739">Sodium transport</keyword>
<keyword evidence="11 18" id="KW-0915">Sodium</keyword>
<dbReference type="Gene3D" id="1.10.238.10">
    <property type="entry name" value="EF-hand"/>
    <property type="match status" value="1"/>
</dbReference>
<dbReference type="Gene3D" id="1.10.287.70">
    <property type="match status" value="3"/>
</dbReference>
<feature type="transmembrane region" description="Helical" evidence="18">
    <location>
        <begin position="1171"/>
        <end position="1191"/>
    </location>
</feature>
<evidence type="ECO:0000256" key="9">
    <source>
        <dbReference type="ARBA" id="ARBA00022882"/>
    </source>
</evidence>
<feature type="coiled-coil region" evidence="19">
    <location>
        <begin position="241"/>
        <end position="281"/>
    </location>
</feature>
<comment type="function">
    <text evidence="18">Mediates the voltage-dependent sodium ion permeability of excitable membranes. Assuming opened or closed conformations in response to the voltage difference across the membrane, the protein forms a sodium-selective channel through which Na(+) ions may pass in accordance with their electrochemical gradient.</text>
</comment>
<evidence type="ECO:0000256" key="20">
    <source>
        <dbReference type="SAM" id="MobiDB-lite"/>
    </source>
</evidence>
<keyword evidence="10 18" id="KW-1133">Transmembrane helix</keyword>
<evidence type="ECO:0000256" key="8">
    <source>
        <dbReference type="ARBA" id="ARBA00022737"/>
    </source>
</evidence>
<evidence type="ECO:0000256" key="15">
    <source>
        <dbReference type="ARBA" id="ARBA00023180"/>
    </source>
</evidence>
<feature type="compositionally biased region" description="Basic and acidic residues" evidence="20">
    <location>
        <begin position="333"/>
        <end position="358"/>
    </location>
</feature>
<dbReference type="InterPro" id="IPR024583">
    <property type="entry name" value="Na_trans_cytopl"/>
</dbReference>
<keyword evidence="8" id="KW-0677">Repeat</keyword>
<dbReference type="PANTHER" id="PTHR10037">
    <property type="entry name" value="VOLTAGE-GATED CATION CHANNEL CALCIUM AND SODIUM"/>
    <property type="match status" value="1"/>
</dbReference>
<feature type="domain" description="EF-hand" evidence="21">
    <location>
        <begin position="1498"/>
        <end position="1533"/>
    </location>
</feature>
<accession>A0A5N5SS00</accession>
<feature type="region of interest" description="Disordered" evidence="20">
    <location>
        <begin position="444"/>
        <end position="490"/>
    </location>
</feature>
<feature type="transmembrane region" description="Helical" evidence="18">
    <location>
        <begin position="1131"/>
        <end position="1150"/>
    </location>
</feature>
<keyword evidence="19" id="KW-0175">Coiled coil</keyword>
<feature type="transmembrane region" description="Helical" evidence="18">
    <location>
        <begin position="1274"/>
        <end position="1293"/>
    </location>
</feature>